<name>A0A5B0MED2_PUCGR</name>
<dbReference type="AlphaFoldDB" id="A0A5B0MED2"/>
<evidence type="ECO:0000313" key="3">
    <source>
        <dbReference type="EMBL" id="KAA1100451.1"/>
    </source>
</evidence>
<dbReference type="EMBL" id="VDEP01000340">
    <property type="protein sequence ID" value="KAA1100451.1"/>
    <property type="molecule type" value="Genomic_DNA"/>
</dbReference>
<dbReference type="Proteomes" id="UP000324748">
    <property type="component" value="Unassembled WGS sequence"/>
</dbReference>
<comment type="caution">
    <text evidence="1">The sequence shown here is derived from an EMBL/GenBank/DDBJ whole genome shotgun (WGS) entry which is preliminary data.</text>
</comment>
<sequence>MINETSATASHIDLPIFQGLSDLPEEKMKPSKQGMMSENIFFTEESEYFSSDFFHMQYFNDNLGSTFSPYINSISNEKGKKRKYIWDHGEDWHHTFEVDPHGTFSSSTGSAFNQEG</sequence>
<proteinExistence type="predicted"/>
<dbReference type="OrthoDB" id="2511396at2759"/>
<gene>
    <name evidence="2" type="ORF">PGT21_002628</name>
    <name evidence="3" type="ORF">PGTUg99_004538</name>
    <name evidence="1" type="ORF">PGTUg99_033533</name>
</gene>
<dbReference type="Proteomes" id="UP000325313">
    <property type="component" value="Unassembled WGS sequence"/>
</dbReference>
<dbReference type="EMBL" id="VDEP01000473">
    <property type="protein sequence ID" value="KAA1074300.1"/>
    <property type="molecule type" value="Genomic_DNA"/>
</dbReference>
<organism evidence="1 5">
    <name type="scientific">Puccinia graminis f. sp. tritici</name>
    <dbReference type="NCBI Taxonomy" id="56615"/>
    <lineage>
        <taxon>Eukaryota</taxon>
        <taxon>Fungi</taxon>
        <taxon>Dikarya</taxon>
        <taxon>Basidiomycota</taxon>
        <taxon>Pucciniomycotina</taxon>
        <taxon>Pucciniomycetes</taxon>
        <taxon>Pucciniales</taxon>
        <taxon>Pucciniaceae</taxon>
        <taxon>Puccinia</taxon>
    </lineage>
</organism>
<dbReference type="EMBL" id="VSWC01000092">
    <property type="protein sequence ID" value="KAA1090480.1"/>
    <property type="molecule type" value="Genomic_DNA"/>
</dbReference>
<evidence type="ECO:0000313" key="4">
    <source>
        <dbReference type="Proteomes" id="UP000324748"/>
    </source>
</evidence>
<evidence type="ECO:0000313" key="5">
    <source>
        <dbReference type="Proteomes" id="UP000325313"/>
    </source>
</evidence>
<keyword evidence="4" id="KW-1185">Reference proteome</keyword>
<reference evidence="4 5" key="1">
    <citation type="submission" date="2019-05" db="EMBL/GenBank/DDBJ databases">
        <title>Emergence of the Ug99 lineage of the wheat stem rust pathogen through somatic hybridization.</title>
        <authorList>
            <person name="Li F."/>
            <person name="Upadhyaya N.M."/>
            <person name="Sperschneider J."/>
            <person name="Matny O."/>
            <person name="Nguyen-Phuc H."/>
            <person name="Mago R."/>
            <person name="Raley C."/>
            <person name="Miller M.E."/>
            <person name="Silverstein K.A.T."/>
            <person name="Henningsen E."/>
            <person name="Hirsch C.D."/>
            <person name="Visser B."/>
            <person name="Pretorius Z.A."/>
            <person name="Steffenson B.J."/>
            <person name="Schwessinger B."/>
            <person name="Dodds P.N."/>
            <person name="Figueroa M."/>
        </authorList>
    </citation>
    <scope>NUCLEOTIDE SEQUENCE [LARGE SCALE GENOMIC DNA]</scope>
    <source>
        <strain evidence="2">21-0</strain>
        <strain evidence="1 5">Ug99</strain>
    </source>
</reference>
<accession>A0A5B0MED2</accession>
<evidence type="ECO:0000313" key="2">
    <source>
        <dbReference type="EMBL" id="KAA1090480.1"/>
    </source>
</evidence>
<evidence type="ECO:0000313" key="1">
    <source>
        <dbReference type="EMBL" id="KAA1074300.1"/>
    </source>
</evidence>
<protein>
    <submittedName>
        <fullName evidence="1">Uncharacterized protein</fullName>
    </submittedName>
</protein>